<reference evidence="9 10" key="1">
    <citation type="submission" date="2019-07" db="EMBL/GenBank/DDBJ databases">
        <title>Georgenia wutianyii sp. nov. and Georgenia *** sp. nov. isolated from plateau pika (Ochotona curzoniae) in the Qinghai-Tibet plateau of China.</title>
        <authorList>
            <person name="Tian Z."/>
        </authorList>
    </citation>
    <scope>NUCLEOTIDE SEQUENCE [LARGE SCALE GENOMIC DNA]</scope>
    <source>
        <strain evidence="9 10">Z446</strain>
    </source>
</reference>
<dbReference type="GO" id="GO:0055085">
    <property type="term" value="P:transmembrane transport"/>
    <property type="evidence" value="ECO:0007669"/>
    <property type="project" value="InterPro"/>
</dbReference>
<keyword evidence="3" id="KW-1003">Cell membrane</keyword>
<feature type="transmembrane region" description="Helical" evidence="7">
    <location>
        <begin position="86"/>
        <end position="105"/>
    </location>
</feature>
<evidence type="ECO:0000256" key="6">
    <source>
        <dbReference type="ARBA" id="ARBA00023136"/>
    </source>
</evidence>
<feature type="transmembrane region" description="Helical" evidence="7">
    <location>
        <begin position="142"/>
        <end position="162"/>
    </location>
</feature>
<keyword evidence="5 7" id="KW-1133">Transmembrane helix</keyword>
<evidence type="ECO:0000313" key="9">
    <source>
        <dbReference type="EMBL" id="TRW47678.1"/>
    </source>
</evidence>
<keyword evidence="10" id="KW-1185">Reference proteome</keyword>
<dbReference type="PANTHER" id="PTHR30151">
    <property type="entry name" value="ALKANE SULFONATE ABC TRANSPORTER-RELATED, MEMBRANE SUBUNIT"/>
    <property type="match status" value="1"/>
</dbReference>
<proteinExistence type="inferred from homology"/>
<evidence type="ECO:0000256" key="1">
    <source>
        <dbReference type="ARBA" id="ARBA00004651"/>
    </source>
</evidence>
<evidence type="ECO:0000313" key="10">
    <source>
        <dbReference type="Proteomes" id="UP000318693"/>
    </source>
</evidence>
<feature type="transmembrane region" description="Helical" evidence="7">
    <location>
        <begin position="117"/>
        <end position="136"/>
    </location>
</feature>
<sequence>MVTAPARRRGTSSVLRATGSSLLTAVLALGSLIIVWMAAIWLLRVPPFVGKGPVDVWRYLFMGAEAEANRAYVFGELGQTLLDASIGFSTGMGAALLLAALFLLVRPLEHAIMPLALLVQSMPLIAIAPLIILIFGRETATVAVMGGLVVVFPALVTIVFGLRSVSPYMVELVSVYGGGSRATLLRVALPSSVPALFSAVRIAVPGAITGALIAEWLATGQGVGRAIVAAVAQAKMSEVWALAAVVTIVSISLYMVVNLIESAVLARFGFRRAEA</sequence>
<feature type="domain" description="ABC transmembrane type-1" evidence="8">
    <location>
        <begin position="73"/>
        <end position="261"/>
    </location>
</feature>
<evidence type="ECO:0000259" key="8">
    <source>
        <dbReference type="PROSITE" id="PS50928"/>
    </source>
</evidence>
<dbReference type="Proteomes" id="UP000318693">
    <property type="component" value="Unassembled WGS sequence"/>
</dbReference>
<protein>
    <submittedName>
        <fullName evidence="9">ABC transporter permease subunit</fullName>
    </submittedName>
</protein>
<keyword evidence="6 7" id="KW-0472">Membrane</keyword>
<evidence type="ECO:0000256" key="7">
    <source>
        <dbReference type="RuleBase" id="RU363032"/>
    </source>
</evidence>
<evidence type="ECO:0000256" key="5">
    <source>
        <dbReference type="ARBA" id="ARBA00022989"/>
    </source>
</evidence>
<dbReference type="SUPFAM" id="SSF161098">
    <property type="entry name" value="MetI-like"/>
    <property type="match status" value="1"/>
</dbReference>
<dbReference type="PROSITE" id="PS50928">
    <property type="entry name" value="ABC_TM1"/>
    <property type="match status" value="1"/>
</dbReference>
<comment type="subcellular location">
    <subcellularLocation>
        <location evidence="1 7">Cell membrane</location>
        <topology evidence="1 7">Multi-pass membrane protein</topology>
    </subcellularLocation>
</comment>
<keyword evidence="4 7" id="KW-0812">Transmembrane</keyword>
<comment type="caution">
    <text evidence="9">The sequence shown here is derived from an EMBL/GenBank/DDBJ whole genome shotgun (WGS) entry which is preliminary data.</text>
</comment>
<evidence type="ECO:0000256" key="3">
    <source>
        <dbReference type="ARBA" id="ARBA00022475"/>
    </source>
</evidence>
<dbReference type="Pfam" id="PF00528">
    <property type="entry name" value="BPD_transp_1"/>
    <property type="match status" value="1"/>
</dbReference>
<name>A0A552WXX3_9MICO</name>
<organism evidence="9 10">
    <name type="scientific">Georgenia yuyongxinii</name>
    <dbReference type="NCBI Taxonomy" id="2589797"/>
    <lineage>
        <taxon>Bacteria</taxon>
        <taxon>Bacillati</taxon>
        <taxon>Actinomycetota</taxon>
        <taxon>Actinomycetes</taxon>
        <taxon>Micrococcales</taxon>
        <taxon>Bogoriellaceae</taxon>
        <taxon>Georgenia</taxon>
    </lineage>
</organism>
<dbReference type="EMBL" id="VJXR01000001">
    <property type="protein sequence ID" value="TRW47678.1"/>
    <property type="molecule type" value="Genomic_DNA"/>
</dbReference>
<keyword evidence="2 7" id="KW-0813">Transport</keyword>
<comment type="similarity">
    <text evidence="7">Belongs to the binding-protein-dependent transport system permease family.</text>
</comment>
<evidence type="ECO:0000256" key="4">
    <source>
        <dbReference type="ARBA" id="ARBA00022692"/>
    </source>
</evidence>
<dbReference type="GO" id="GO:0005886">
    <property type="term" value="C:plasma membrane"/>
    <property type="evidence" value="ECO:0007669"/>
    <property type="project" value="UniProtKB-SubCell"/>
</dbReference>
<dbReference type="AlphaFoldDB" id="A0A552WXX3"/>
<gene>
    <name evidence="9" type="ORF">FJ693_00390</name>
</gene>
<feature type="transmembrane region" description="Helical" evidence="7">
    <location>
        <begin position="21"/>
        <end position="43"/>
    </location>
</feature>
<accession>A0A552WXX3</accession>
<feature type="transmembrane region" description="Helical" evidence="7">
    <location>
        <begin position="195"/>
        <end position="218"/>
    </location>
</feature>
<feature type="transmembrane region" description="Helical" evidence="7">
    <location>
        <begin position="239"/>
        <end position="260"/>
    </location>
</feature>
<evidence type="ECO:0000256" key="2">
    <source>
        <dbReference type="ARBA" id="ARBA00022448"/>
    </source>
</evidence>
<dbReference type="InterPro" id="IPR000515">
    <property type="entry name" value="MetI-like"/>
</dbReference>
<dbReference type="Gene3D" id="1.10.3720.10">
    <property type="entry name" value="MetI-like"/>
    <property type="match status" value="1"/>
</dbReference>
<dbReference type="InterPro" id="IPR035906">
    <property type="entry name" value="MetI-like_sf"/>
</dbReference>
<dbReference type="PANTHER" id="PTHR30151:SF0">
    <property type="entry name" value="ABC TRANSPORTER PERMEASE PROTEIN MJ0413-RELATED"/>
    <property type="match status" value="1"/>
</dbReference>